<sequence length="176" mass="19843">MAIHFASLLDPSRLYQDRQWAICMFDDLIEFGGPASLQYQHLFLQPLVNALSDKHSEVRQAAAYGCGIMALKGGQIYEKHCAQLIQPLIASIERSDARSTEENSSATENSISAIAKILKYNSAGLNVHEFLPRFISWLPVWNDHEEVPYVYDYFCDLVEAQHPALQGDPSRIFQVA</sequence>
<evidence type="ECO:0000313" key="7">
    <source>
        <dbReference type="WBParaSite" id="MhA1_Contig914.frz3.gene14"/>
    </source>
</evidence>
<dbReference type="InterPro" id="IPR011989">
    <property type="entry name" value="ARM-like"/>
</dbReference>
<dbReference type="PANTHER" id="PTHR10527">
    <property type="entry name" value="IMPORTIN BETA"/>
    <property type="match status" value="1"/>
</dbReference>
<accession>A0A1I8C1C3</accession>
<dbReference type="Proteomes" id="UP000095281">
    <property type="component" value="Unplaced"/>
</dbReference>
<evidence type="ECO:0000256" key="3">
    <source>
        <dbReference type="ARBA" id="ARBA00022490"/>
    </source>
</evidence>
<evidence type="ECO:0000256" key="2">
    <source>
        <dbReference type="ARBA" id="ARBA00022448"/>
    </source>
</evidence>
<comment type="subcellular location">
    <subcellularLocation>
        <location evidence="1">Cytoplasm</location>
    </subcellularLocation>
</comment>
<protein>
    <submittedName>
        <fullName evidence="7">Importin-5</fullName>
    </submittedName>
</protein>
<evidence type="ECO:0000256" key="4">
    <source>
        <dbReference type="ARBA" id="ARBA00022737"/>
    </source>
</evidence>
<proteinExistence type="predicted"/>
<evidence type="ECO:0000313" key="6">
    <source>
        <dbReference type="Proteomes" id="UP000095281"/>
    </source>
</evidence>
<dbReference type="Gene3D" id="1.25.10.10">
    <property type="entry name" value="Leucine-rich Repeat Variant"/>
    <property type="match status" value="1"/>
</dbReference>
<dbReference type="SUPFAM" id="SSF48371">
    <property type="entry name" value="ARM repeat"/>
    <property type="match status" value="1"/>
</dbReference>
<keyword evidence="5" id="KW-0653">Protein transport</keyword>
<keyword evidence="6" id="KW-1185">Reference proteome</keyword>
<evidence type="ECO:0000256" key="5">
    <source>
        <dbReference type="ARBA" id="ARBA00022927"/>
    </source>
</evidence>
<dbReference type="InterPro" id="IPR000357">
    <property type="entry name" value="HEAT"/>
</dbReference>
<evidence type="ECO:0000256" key="1">
    <source>
        <dbReference type="ARBA" id="ARBA00004496"/>
    </source>
</evidence>
<keyword evidence="2" id="KW-0813">Transport</keyword>
<dbReference type="AlphaFoldDB" id="A0A1I8C1C3"/>
<dbReference type="GO" id="GO:0005737">
    <property type="term" value="C:cytoplasm"/>
    <property type="evidence" value="ECO:0007669"/>
    <property type="project" value="UniProtKB-SubCell"/>
</dbReference>
<dbReference type="InterPro" id="IPR040122">
    <property type="entry name" value="Importin_beta"/>
</dbReference>
<keyword evidence="3" id="KW-0963">Cytoplasm</keyword>
<keyword evidence="4" id="KW-0677">Repeat</keyword>
<reference evidence="7" key="1">
    <citation type="submission" date="2016-11" db="UniProtKB">
        <authorList>
            <consortium name="WormBaseParasite"/>
        </authorList>
    </citation>
    <scope>IDENTIFICATION</scope>
</reference>
<dbReference type="WBParaSite" id="MhA1_Contig914.frz3.gene14">
    <property type="protein sequence ID" value="MhA1_Contig914.frz3.gene14"/>
    <property type="gene ID" value="MhA1_Contig914.frz3.gene14"/>
</dbReference>
<organism evidence="6 7">
    <name type="scientific">Meloidogyne hapla</name>
    <name type="common">Root-knot nematode worm</name>
    <dbReference type="NCBI Taxonomy" id="6305"/>
    <lineage>
        <taxon>Eukaryota</taxon>
        <taxon>Metazoa</taxon>
        <taxon>Ecdysozoa</taxon>
        <taxon>Nematoda</taxon>
        <taxon>Chromadorea</taxon>
        <taxon>Rhabditida</taxon>
        <taxon>Tylenchina</taxon>
        <taxon>Tylenchomorpha</taxon>
        <taxon>Tylenchoidea</taxon>
        <taxon>Meloidogynidae</taxon>
        <taxon>Meloidogyninae</taxon>
        <taxon>Meloidogyne</taxon>
    </lineage>
</organism>
<name>A0A1I8C1C3_MELHA</name>
<dbReference type="GO" id="GO:0006606">
    <property type="term" value="P:protein import into nucleus"/>
    <property type="evidence" value="ECO:0007669"/>
    <property type="project" value="InterPro"/>
</dbReference>
<dbReference type="GO" id="GO:0005634">
    <property type="term" value="C:nucleus"/>
    <property type="evidence" value="ECO:0007669"/>
    <property type="project" value="UniProtKB-SubCell"/>
</dbReference>
<dbReference type="Pfam" id="PF02985">
    <property type="entry name" value="HEAT"/>
    <property type="match status" value="1"/>
</dbReference>
<dbReference type="InterPro" id="IPR016024">
    <property type="entry name" value="ARM-type_fold"/>
</dbReference>